<organism evidence="5 6">
    <name type="scientific">Mycena venus</name>
    <dbReference type="NCBI Taxonomy" id="2733690"/>
    <lineage>
        <taxon>Eukaryota</taxon>
        <taxon>Fungi</taxon>
        <taxon>Dikarya</taxon>
        <taxon>Basidiomycota</taxon>
        <taxon>Agaricomycotina</taxon>
        <taxon>Agaricomycetes</taxon>
        <taxon>Agaricomycetidae</taxon>
        <taxon>Agaricales</taxon>
        <taxon>Marasmiineae</taxon>
        <taxon>Mycenaceae</taxon>
        <taxon>Mycena</taxon>
    </lineage>
</organism>
<dbReference type="OrthoDB" id="3687641at2759"/>
<dbReference type="PANTHER" id="PTHR33365:SF4">
    <property type="entry name" value="CYCLOCHLOROTINE BIOSYNTHESIS PROTEIN O"/>
    <property type="match status" value="1"/>
</dbReference>
<proteinExistence type="inferred from homology"/>
<evidence type="ECO:0000256" key="4">
    <source>
        <dbReference type="SAM" id="Phobius"/>
    </source>
</evidence>
<keyword evidence="4" id="KW-0812">Transmembrane</keyword>
<reference evidence="5" key="1">
    <citation type="submission" date="2020-05" db="EMBL/GenBank/DDBJ databases">
        <title>Mycena genomes resolve the evolution of fungal bioluminescence.</title>
        <authorList>
            <person name="Tsai I.J."/>
        </authorList>
    </citation>
    <scope>NUCLEOTIDE SEQUENCE</scope>
    <source>
        <strain evidence="5">CCC161011</strain>
    </source>
</reference>
<dbReference type="AlphaFoldDB" id="A0A8H7CVU6"/>
<keyword evidence="5" id="KW-0436">Ligase</keyword>
<keyword evidence="4" id="KW-0472">Membrane</keyword>
<dbReference type="GO" id="GO:0004812">
    <property type="term" value="F:aminoacyl-tRNA ligase activity"/>
    <property type="evidence" value="ECO:0007669"/>
    <property type="project" value="UniProtKB-KW"/>
</dbReference>
<comment type="similarity">
    <text evidence="2">Belongs to the ustYa family.</text>
</comment>
<feature type="region of interest" description="Disordered" evidence="3">
    <location>
        <begin position="1"/>
        <end position="27"/>
    </location>
</feature>
<protein>
    <submittedName>
        <fullName evidence="5">Threonyl-tRNA synthetase</fullName>
    </submittedName>
</protein>
<keyword evidence="6" id="KW-1185">Reference proteome</keyword>
<gene>
    <name evidence="5" type="ORF">MVEN_01287600</name>
</gene>
<evidence type="ECO:0000256" key="3">
    <source>
        <dbReference type="SAM" id="MobiDB-lite"/>
    </source>
</evidence>
<comment type="caution">
    <text evidence="5">The sequence shown here is derived from an EMBL/GenBank/DDBJ whole genome shotgun (WGS) entry which is preliminary data.</text>
</comment>
<evidence type="ECO:0000256" key="2">
    <source>
        <dbReference type="ARBA" id="ARBA00035112"/>
    </source>
</evidence>
<comment type="pathway">
    <text evidence="1">Mycotoxin biosynthesis.</text>
</comment>
<dbReference type="GO" id="GO:0043386">
    <property type="term" value="P:mycotoxin biosynthetic process"/>
    <property type="evidence" value="ECO:0007669"/>
    <property type="project" value="InterPro"/>
</dbReference>
<sequence length="251" mass="28851">MPVRFNYSPLSAADAEEQKPNLEPSYSPQTASRRVLFIIIFFETLLLLVMFFRSTQTTKYSWPALVYSPAQDAVEYGVTSYAITGEDPLFHIPPSPKLDAAWDELYKFGVSQIPKSQARLLPNKTHPIPGDDSNYIVELDVFHNLHCLNMIRKTLHSDYYSGQLMDLAHLDHCVDWIRQSLMCAGDTSVVVWQWDPKQSITTFQGSVAHTCRNFEKLREWGNRHKIQTPYDNSVRIEDDIVIPIIPKDFTL</sequence>
<evidence type="ECO:0000313" key="6">
    <source>
        <dbReference type="Proteomes" id="UP000620124"/>
    </source>
</evidence>
<keyword evidence="4" id="KW-1133">Transmembrane helix</keyword>
<dbReference type="PANTHER" id="PTHR33365">
    <property type="entry name" value="YALI0B05434P"/>
    <property type="match status" value="1"/>
</dbReference>
<evidence type="ECO:0000313" key="5">
    <source>
        <dbReference type="EMBL" id="KAF7349871.1"/>
    </source>
</evidence>
<dbReference type="EMBL" id="JACAZI010000010">
    <property type="protein sequence ID" value="KAF7349871.1"/>
    <property type="molecule type" value="Genomic_DNA"/>
</dbReference>
<accession>A0A8H7CVU6</accession>
<name>A0A8H7CVU6_9AGAR</name>
<dbReference type="Proteomes" id="UP000620124">
    <property type="component" value="Unassembled WGS sequence"/>
</dbReference>
<evidence type="ECO:0000256" key="1">
    <source>
        <dbReference type="ARBA" id="ARBA00004685"/>
    </source>
</evidence>
<dbReference type="InterPro" id="IPR021765">
    <property type="entry name" value="UstYa-like"/>
</dbReference>
<feature type="transmembrane region" description="Helical" evidence="4">
    <location>
        <begin position="35"/>
        <end position="52"/>
    </location>
</feature>
<keyword evidence="5" id="KW-0030">Aminoacyl-tRNA synthetase</keyword>
<dbReference type="Pfam" id="PF11807">
    <property type="entry name" value="UstYa"/>
    <property type="match status" value="1"/>
</dbReference>